<keyword evidence="3" id="KW-1185">Reference proteome</keyword>
<proteinExistence type="predicted"/>
<dbReference type="PANTHER" id="PTHR31025:SF9">
    <property type="entry name" value="SI:DKEY-286J15.1"/>
    <property type="match status" value="1"/>
</dbReference>
<evidence type="ECO:0000313" key="3">
    <source>
        <dbReference type="Proteomes" id="UP001153737"/>
    </source>
</evidence>
<name>A0A9N9X1S4_PHACE</name>
<evidence type="ECO:0000256" key="1">
    <source>
        <dbReference type="SAM" id="MobiDB-lite"/>
    </source>
</evidence>
<reference evidence="2" key="1">
    <citation type="submission" date="2022-01" db="EMBL/GenBank/DDBJ databases">
        <authorList>
            <person name="King R."/>
        </authorList>
    </citation>
    <scope>NUCLEOTIDE SEQUENCE</scope>
</reference>
<dbReference type="AlphaFoldDB" id="A0A9N9X1S4"/>
<dbReference type="EMBL" id="OU896711">
    <property type="protein sequence ID" value="CAG9822118.1"/>
    <property type="molecule type" value="Genomic_DNA"/>
</dbReference>
<protein>
    <submittedName>
        <fullName evidence="2">Uncharacterized protein</fullName>
    </submittedName>
</protein>
<reference evidence="2" key="2">
    <citation type="submission" date="2022-10" db="EMBL/GenBank/DDBJ databases">
        <authorList>
            <consortium name="ENA_rothamsted_submissions"/>
            <consortium name="culmorum"/>
            <person name="King R."/>
        </authorList>
    </citation>
    <scope>NUCLEOTIDE SEQUENCE</scope>
</reference>
<evidence type="ECO:0000313" key="2">
    <source>
        <dbReference type="EMBL" id="CAG9822118.1"/>
    </source>
</evidence>
<dbReference type="Proteomes" id="UP001153737">
    <property type="component" value="Chromosome 5"/>
</dbReference>
<dbReference type="OrthoDB" id="6776649at2759"/>
<accession>A0A9N9X1S4</accession>
<sequence>MTEEDLKELLKSFRLGVRIDFRRKLTEWKIENKVTTWSTCDTISNVPSSVTSENKETVESSSHQAGYLRKANPYSNSFNLLEVVRESANGDYVFRIFDKNKKLDDASRKIIIDAIIRWHMQHSIKISRSMFEVLASDIQRHFNDNKIIYYRRTGNIPSGRLYDKYQNHTKRLRKLGIISSPASGSTSDVVSPGNFHDENSSDDGNDKEDDKLWLLLNNSPWGVVEDKWGNTYRLRRREITNKENYTQDILKRWPLFKHSDGFVLIGLDFSKLYEDKAFNLLRNWPNFRTKIVPILNDKVKDKQNINLLKLVNTSGNSEDGSAYDLIVGLLIHALLPPTVKHTVKKENKKQIVKSTIKDSQDSFFMHVKVLNDFERKIDTYRNTLISRSETLQPIIIGVGTDLFQITEFIVFYDNIKYKFSNFMAAFDCCFKIFHILDLQYPKDSYSFWIFVQKYFFQIDSVGDNVSPTVLCLIQDLN</sequence>
<feature type="region of interest" description="Disordered" evidence="1">
    <location>
        <begin position="182"/>
        <end position="206"/>
    </location>
</feature>
<gene>
    <name evidence="2" type="ORF">PHAECO_LOCUS9263</name>
</gene>
<organism evidence="2 3">
    <name type="scientific">Phaedon cochleariae</name>
    <name type="common">Mustard beetle</name>
    <dbReference type="NCBI Taxonomy" id="80249"/>
    <lineage>
        <taxon>Eukaryota</taxon>
        <taxon>Metazoa</taxon>
        <taxon>Ecdysozoa</taxon>
        <taxon>Arthropoda</taxon>
        <taxon>Hexapoda</taxon>
        <taxon>Insecta</taxon>
        <taxon>Pterygota</taxon>
        <taxon>Neoptera</taxon>
        <taxon>Endopterygota</taxon>
        <taxon>Coleoptera</taxon>
        <taxon>Polyphaga</taxon>
        <taxon>Cucujiformia</taxon>
        <taxon>Chrysomeloidea</taxon>
        <taxon>Chrysomelidae</taxon>
        <taxon>Chrysomelinae</taxon>
        <taxon>Chrysomelini</taxon>
        <taxon>Phaedon</taxon>
    </lineage>
</organism>
<dbReference type="PANTHER" id="PTHR31025">
    <property type="entry name" value="SI:CH211-196P9.1-RELATED"/>
    <property type="match status" value="1"/>
</dbReference>